<keyword evidence="3" id="KW-1185">Reference proteome</keyword>
<evidence type="ECO:0000313" key="2">
    <source>
        <dbReference type="EMBL" id="SDI25279.1"/>
    </source>
</evidence>
<dbReference type="InterPro" id="IPR022385">
    <property type="entry name" value="Rhs_assc_core"/>
</dbReference>
<reference evidence="3" key="1">
    <citation type="submission" date="2016-10" db="EMBL/GenBank/DDBJ databases">
        <authorList>
            <person name="Varghese N."/>
            <person name="Submissions S."/>
        </authorList>
    </citation>
    <scope>NUCLEOTIDE SEQUENCE [LARGE SCALE GENOMIC DNA]</scope>
    <source>
        <strain evidence="3">CGMCC 1.2747</strain>
    </source>
</reference>
<dbReference type="Proteomes" id="UP000199274">
    <property type="component" value="Unassembled WGS sequence"/>
</dbReference>
<evidence type="ECO:0000313" key="3">
    <source>
        <dbReference type="Proteomes" id="UP000199274"/>
    </source>
</evidence>
<dbReference type="InterPro" id="IPR029058">
    <property type="entry name" value="AB_hydrolase_fold"/>
</dbReference>
<dbReference type="InterPro" id="IPR050708">
    <property type="entry name" value="T6SS_VgrG/RHS"/>
</dbReference>
<proteinExistence type="predicted"/>
<dbReference type="PANTHER" id="PTHR32305">
    <property type="match status" value="1"/>
</dbReference>
<dbReference type="STRING" id="178355.SAMN04488062_13113"/>
<dbReference type="PANTHER" id="PTHR32305:SF15">
    <property type="entry name" value="PROTEIN RHSA-RELATED"/>
    <property type="match status" value="1"/>
</dbReference>
<dbReference type="EMBL" id="FNDB01000031">
    <property type="protein sequence ID" value="SDI25279.1"/>
    <property type="molecule type" value="Genomic_DNA"/>
</dbReference>
<dbReference type="InterPro" id="IPR045619">
    <property type="entry name" value="DUF6443"/>
</dbReference>
<feature type="non-terminal residue" evidence="2">
    <location>
        <position position="1"/>
    </location>
</feature>
<protein>
    <submittedName>
        <fullName evidence="2">RHS repeat-associated core domain-containing protein</fullName>
    </submittedName>
</protein>
<accession>A0A1G8J215</accession>
<evidence type="ECO:0000259" key="1">
    <source>
        <dbReference type="Pfam" id="PF20041"/>
    </source>
</evidence>
<dbReference type="NCBIfam" id="TIGR03696">
    <property type="entry name" value="Rhs_assc_core"/>
    <property type="match status" value="1"/>
</dbReference>
<dbReference type="AlphaFoldDB" id="A0A1G8J215"/>
<sequence>DGLGRPMQTIAIGQGGNGEDIITPIIYDGFGRQDKDYLPYTAVSDGTYRMNAVSDIATFYDNTKYDADFPNLTTADINPYSQKQFEPSPLNRVQKQAAPGNDWAMANNHTIKLEYQTNIAGEVKLYLVALSFANNTYTPSLSVNTVNNGFYSPNELYKTITKDENWTSGKNNTTEEFKDKEGRVILKRTYSNYTNTLGVITATEVSHDTYYIYDIYGNLTYVIPPLANGAFEATTLSNLCYQYKYDYRNRLVEKKLPGKQWEYIVYDKLDRVVATGPALSPFNDLGQTNGWMIIKYDVFNRPVLTAWMQAAVSSADRTALQNSHNAITTTFSETKNASTDTMINGVSFRYSNVAWPTSGYHVLTVSYFDDYNYLNAPAIPATIETQDVYYNNKVKPKGLPTGSWTRVLQASTQYANELAYSLYDLKGRPIRSYTSNFLEGYTYIDSKLDFTGKPEYNTTYHKRLFSDSELMIKEVFTYSPQGRLLTQNHQIGTLTAELLVSNEYDELGQLKAKEVGAKTQKIDYSYNIRGWLTEINKVAALQQGTDPKDLFAFKINYNILSSGIEGVSALYNGNIAETHWTTSTDNVLRTYGYKYDAINRLSEALYKKGSVVNAYDEKLTYDANGNIKTLLRYGSLNDATPVLIDDLAYDYKSTASNQLMKVTDVKVNNGSFINEFKDSASNTVNDYDYDANGNMIKDNNKNITAITYNHLNLPTKITFSTKGSPYINYIYNSIGKKLQKTIHTYNSTTQTTTTVDTYYLDGFQYKRTFSSSPTSKTIAVTNLEFLPTAEGYIEPTGSSYKYVYQYKDHLGNIRVSYDKSLTIQEENNYYPFGLKHAGYGNTISSTNGALKYKYNGKELQDELGLNMYDYHARNYEPALGRWMNIDPLAEKSRRFSPYTYALNNPVFFIDPDGMMAKPTPLEAALMAKHVYADKNDKVELQGGWKSSTAMSSLNYSNEKTGFKSALYERTVDGKTEYTYATAGTEDGKDWTNNGTQLAGASEQYSQSVGNAKTLEKGLDGEITFTGHSLGGGLAEANAIATGDSAITFNAAGVSMFTGGITKKSDTHAYIMSTDPLNGIQQVVNSSLVPTAGGEKHFLSPRNASGIYNGHSINSVIDSLSQPTAIQSMWNTIKQALTPPSFH</sequence>
<organism evidence="2 3">
    <name type="scientific">Flavobacterium omnivorum</name>
    <dbReference type="NCBI Taxonomy" id="178355"/>
    <lineage>
        <taxon>Bacteria</taxon>
        <taxon>Pseudomonadati</taxon>
        <taxon>Bacteroidota</taxon>
        <taxon>Flavobacteriia</taxon>
        <taxon>Flavobacteriales</taxon>
        <taxon>Flavobacteriaceae</taxon>
        <taxon>Flavobacterium</taxon>
    </lineage>
</organism>
<name>A0A1G8J215_9FLAO</name>
<dbReference type="RefSeq" id="WP_245705134.1">
    <property type="nucleotide sequence ID" value="NZ_FNDB01000031.1"/>
</dbReference>
<dbReference type="Pfam" id="PF26363">
    <property type="entry name" value="Phospholipase-like"/>
    <property type="match status" value="1"/>
</dbReference>
<dbReference type="SUPFAM" id="SSF53474">
    <property type="entry name" value="alpha/beta-Hydrolases"/>
    <property type="match status" value="1"/>
</dbReference>
<dbReference type="Pfam" id="PF20041">
    <property type="entry name" value="DUF6443"/>
    <property type="match status" value="1"/>
</dbReference>
<gene>
    <name evidence="2" type="ORF">SAMN04488062_13113</name>
</gene>
<dbReference type="Gene3D" id="2.180.10.10">
    <property type="entry name" value="RHS repeat-associated core"/>
    <property type="match status" value="1"/>
</dbReference>
<feature type="domain" description="DUF6443" evidence="1">
    <location>
        <begin position="1"/>
        <end position="117"/>
    </location>
</feature>